<keyword evidence="3" id="KW-1185">Reference proteome</keyword>
<sequence>MIANLMLLAGIGLSPESFDWLVGKWCTEPRNGRMTCETWQPGDADGVLHGETVITSPKGEQRETMRIGGTGDALVFHAEPAGQAPADFKVKPGGIGAQSVEFLDTAHDYPQRVRYWREGEMLMAEISLADGSKPMRWAYRRVTK</sequence>
<evidence type="ECO:0000313" key="3">
    <source>
        <dbReference type="Proteomes" id="UP000575241"/>
    </source>
</evidence>
<comment type="caution">
    <text evidence="2">The sequence shown here is derived from an EMBL/GenBank/DDBJ whole genome shotgun (WGS) entry which is preliminary data.</text>
</comment>
<accession>A0A7W7NR33</accession>
<dbReference type="InterPro" id="IPR046232">
    <property type="entry name" value="DUF6265"/>
</dbReference>
<dbReference type="Pfam" id="PF19780">
    <property type="entry name" value="DUF6265"/>
    <property type="match status" value="1"/>
</dbReference>
<organism evidence="2 3">
    <name type="scientific">Sphingomonas kyeonggiensis</name>
    <dbReference type="NCBI Taxonomy" id="1268553"/>
    <lineage>
        <taxon>Bacteria</taxon>
        <taxon>Pseudomonadati</taxon>
        <taxon>Pseudomonadota</taxon>
        <taxon>Alphaproteobacteria</taxon>
        <taxon>Sphingomonadales</taxon>
        <taxon>Sphingomonadaceae</taxon>
        <taxon>Sphingomonas</taxon>
    </lineage>
</organism>
<dbReference type="RefSeq" id="WP_184164661.1">
    <property type="nucleotide sequence ID" value="NZ_JACHLN010000001.1"/>
</dbReference>
<gene>
    <name evidence="2" type="ORF">HNP52_001524</name>
</gene>
<evidence type="ECO:0000313" key="2">
    <source>
        <dbReference type="EMBL" id="MBB4838473.1"/>
    </source>
</evidence>
<dbReference type="AlphaFoldDB" id="A0A7W7NR33"/>
<protein>
    <recommendedName>
        <fullName evidence="1">DUF6265 domain-containing protein</fullName>
    </recommendedName>
</protein>
<dbReference type="Proteomes" id="UP000575241">
    <property type="component" value="Unassembled WGS sequence"/>
</dbReference>
<reference evidence="2 3" key="1">
    <citation type="submission" date="2020-08" db="EMBL/GenBank/DDBJ databases">
        <title>Functional genomics of gut bacteria from endangered species of beetles.</title>
        <authorList>
            <person name="Carlos-Shanley C."/>
        </authorList>
    </citation>
    <scope>NUCLEOTIDE SEQUENCE [LARGE SCALE GENOMIC DNA]</scope>
    <source>
        <strain evidence="2 3">S00224</strain>
    </source>
</reference>
<name>A0A7W7NR33_9SPHN</name>
<feature type="domain" description="DUF6265" evidence="1">
    <location>
        <begin position="19"/>
        <end position="124"/>
    </location>
</feature>
<evidence type="ECO:0000259" key="1">
    <source>
        <dbReference type="Pfam" id="PF19780"/>
    </source>
</evidence>
<dbReference type="EMBL" id="JACHLN010000001">
    <property type="protein sequence ID" value="MBB4838473.1"/>
    <property type="molecule type" value="Genomic_DNA"/>
</dbReference>
<proteinExistence type="predicted"/>